<organism evidence="2 3">
    <name type="scientific">Henriciella barbarensis</name>
    <dbReference type="NCBI Taxonomy" id="86342"/>
    <lineage>
        <taxon>Bacteria</taxon>
        <taxon>Pseudomonadati</taxon>
        <taxon>Pseudomonadota</taxon>
        <taxon>Alphaproteobacteria</taxon>
        <taxon>Hyphomonadales</taxon>
        <taxon>Hyphomonadaceae</taxon>
        <taxon>Henriciella</taxon>
    </lineage>
</organism>
<reference evidence="2 3" key="1">
    <citation type="submission" date="2018-08" db="EMBL/GenBank/DDBJ databases">
        <title>Henriciella mobilis sp. nov., isolated from seawater.</title>
        <authorList>
            <person name="Cheng H."/>
            <person name="Wu Y.-H."/>
            <person name="Xu X.-W."/>
            <person name="Guo L.-L."/>
        </authorList>
    </citation>
    <scope>NUCLEOTIDE SEQUENCE [LARGE SCALE GENOMIC DNA]</scope>
    <source>
        <strain evidence="2 3">CCUG66934</strain>
    </source>
</reference>
<evidence type="ECO:0000256" key="1">
    <source>
        <dbReference type="SAM" id="SignalP"/>
    </source>
</evidence>
<feature type="chain" id="PRO_5017185316" description="Haem-binding uptake Tiki superfamily ChaN domain-containing protein" evidence="1">
    <location>
        <begin position="30"/>
        <end position="291"/>
    </location>
</feature>
<protein>
    <recommendedName>
        <fullName evidence="4">Haem-binding uptake Tiki superfamily ChaN domain-containing protein</fullName>
    </recommendedName>
</protein>
<keyword evidence="3" id="KW-1185">Reference proteome</keyword>
<dbReference type="Proteomes" id="UP000265431">
    <property type="component" value="Unassembled WGS sequence"/>
</dbReference>
<name>A0A399QWU6_9PROT</name>
<evidence type="ECO:0008006" key="4">
    <source>
        <dbReference type="Google" id="ProtNLM"/>
    </source>
</evidence>
<dbReference type="AlphaFoldDB" id="A0A399QWU6"/>
<comment type="caution">
    <text evidence="2">The sequence shown here is derived from an EMBL/GenBank/DDBJ whole genome shotgun (WGS) entry which is preliminary data.</text>
</comment>
<proteinExistence type="predicted"/>
<gene>
    <name evidence="2" type="ORF">D1224_04640</name>
</gene>
<dbReference type="PROSITE" id="PS51257">
    <property type="entry name" value="PROKAR_LIPOPROTEIN"/>
    <property type="match status" value="1"/>
</dbReference>
<evidence type="ECO:0000313" key="2">
    <source>
        <dbReference type="EMBL" id="RIJ23556.1"/>
    </source>
</evidence>
<evidence type="ECO:0000313" key="3">
    <source>
        <dbReference type="Proteomes" id="UP000265431"/>
    </source>
</evidence>
<accession>A0A399QWU6</accession>
<sequence>MVMMMMRSLLRNSFLAAASMSAVSFMACAQDTSTQTGLTGLKCNALTGAEQVLSENDETYLIFGEIHGTREAPRAFGEIICEAAKQGPIVVGIERPANLTRAMQTFVDSDGSDDARFNLLRGFFDGTDWGLSSQAFLDLFVRMQELKAHGADIRMIGFTSTRIVGEGSQTPYEKALAGELQRASARNPGARILVLVGNLHARLESYPELGDRPGFDPMAMHLPEGEVLSFNIAHTGGTAHMCGAEGCGPLPVDDKSRPYEDGLMLTDRDSRYNGIWNIGPVTASPPVGKRY</sequence>
<dbReference type="EMBL" id="QWGB01000005">
    <property type="protein sequence ID" value="RIJ23556.1"/>
    <property type="molecule type" value="Genomic_DNA"/>
</dbReference>
<keyword evidence="1" id="KW-0732">Signal</keyword>
<feature type="signal peptide" evidence="1">
    <location>
        <begin position="1"/>
        <end position="29"/>
    </location>
</feature>